<evidence type="ECO:0000256" key="1">
    <source>
        <dbReference type="ARBA" id="ARBA00004141"/>
    </source>
</evidence>
<dbReference type="InterPro" id="IPR019594">
    <property type="entry name" value="Glu/Gly-bd"/>
</dbReference>
<evidence type="ECO:0000256" key="7">
    <source>
        <dbReference type="ARBA" id="ARBA00023136"/>
    </source>
</evidence>
<evidence type="ECO:0000313" key="13">
    <source>
        <dbReference type="EMBL" id="TKR70326.1"/>
    </source>
</evidence>
<dbReference type="AlphaFoldDB" id="A0A4U5MLH5"/>
<keyword evidence="2" id="KW-0813">Transport</keyword>
<accession>A0A4U5MLH5</accession>
<dbReference type="SMART" id="SM00918">
    <property type="entry name" value="Lig_chan-Glu_bd"/>
    <property type="match status" value="1"/>
</dbReference>
<keyword evidence="8" id="KW-0675">Receptor</keyword>
<organism evidence="13 14">
    <name type="scientific">Steinernema carpocapsae</name>
    <name type="common">Entomopathogenic nematode</name>
    <dbReference type="NCBI Taxonomy" id="34508"/>
    <lineage>
        <taxon>Eukaryota</taxon>
        <taxon>Metazoa</taxon>
        <taxon>Ecdysozoa</taxon>
        <taxon>Nematoda</taxon>
        <taxon>Chromadorea</taxon>
        <taxon>Rhabditida</taxon>
        <taxon>Tylenchina</taxon>
        <taxon>Panagrolaimomorpha</taxon>
        <taxon>Strongyloidoidea</taxon>
        <taxon>Steinernematidae</taxon>
        <taxon>Steinernema</taxon>
    </lineage>
</organism>
<evidence type="ECO:0000256" key="6">
    <source>
        <dbReference type="ARBA" id="ARBA00023065"/>
    </source>
</evidence>
<dbReference type="GO" id="GO:0015276">
    <property type="term" value="F:ligand-gated monoatomic ion channel activity"/>
    <property type="evidence" value="ECO:0007669"/>
    <property type="project" value="InterPro"/>
</dbReference>
<keyword evidence="5" id="KW-0175">Coiled coil</keyword>
<evidence type="ECO:0000256" key="5">
    <source>
        <dbReference type="ARBA" id="ARBA00023054"/>
    </source>
</evidence>
<evidence type="ECO:0000256" key="8">
    <source>
        <dbReference type="ARBA" id="ARBA00023170"/>
    </source>
</evidence>
<keyword evidence="7" id="KW-0472">Membrane</keyword>
<reference evidence="13 14" key="2">
    <citation type="journal article" date="2019" name="G3 (Bethesda)">
        <title>Hybrid Assembly of the Genome of the Entomopathogenic Nematode Steinernema carpocapsae Identifies the X-Chromosome.</title>
        <authorList>
            <person name="Serra L."/>
            <person name="Macchietto M."/>
            <person name="Macias-Munoz A."/>
            <person name="McGill C.J."/>
            <person name="Rodriguez I.M."/>
            <person name="Rodriguez B."/>
            <person name="Murad R."/>
            <person name="Mortazavi A."/>
        </authorList>
    </citation>
    <scope>NUCLEOTIDE SEQUENCE [LARGE SCALE GENOMIC DNA]</scope>
    <source>
        <strain evidence="13 14">ALL</strain>
    </source>
</reference>
<keyword evidence="10" id="KW-1071">Ligand-gated ion channel</keyword>
<sequence>MLTINFHTVSNAMFPPADDVLPLIIGLAPKILGLALAKLNLNENVSLASTSTCDKGEVMWDMGKEIYRKMQQSFVKGNPYHSKDGYDSFFYQFDEHGNLKDSVLTISNLRMKRDRNVRGESYYWDKVGEYTNGELRMADIEWPGGRANPPQGTADRFHINVVTLHEPPFIIVSELDADTGKCPGNQGSICDWGEEQVTDAVGVVSNRTIMKCCTGYCVDLLNKLAMDIGFTYTLYKVRDEKWGLKSEYG</sequence>
<keyword evidence="9" id="KW-0325">Glycoprotein</keyword>
<keyword evidence="3" id="KW-0812">Transmembrane</keyword>
<dbReference type="OrthoDB" id="5984008at2759"/>
<evidence type="ECO:0000256" key="3">
    <source>
        <dbReference type="ARBA" id="ARBA00022692"/>
    </source>
</evidence>
<dbReference type="GO" id="GO:0043226">
    <property type="term" value="C:organelle"/>
    <property type="evidence" value="ECO:0007669"/>
    <property type="project" value="UniProtKB-ARBA"/>
</dbReference>
<dbReference type="SUPFAM" id="SSF53850">
    <property type="entry name" value="Periplasmic binding protein-like II"/>
    <property type="match status" value="1"/>
</dbReference>
<evidence type="ECO:0000259" key="12">
    <source>
        <dbReference type="SMART" id="SM00918"/>
    </source>
</evidence>
<proteinExistence type="predicted"/>
<keyword evidence="6" id="KW-0406">Ion transport</keyword>
<dbReference type="GO" id="GO:0005886">
    <property type="term" value="C:plasma membrane"/>
    <property type="evidence" value="ECO:0007669"/>
    <property type="project" value="UniProtKB-ARBA"/>
</dbReference>
<feature type="domain" description="Ionotropic glutamate receptor L-glutamate and glycine-binding" evidence="12">
    <location>
        <begin position="203"/>
        <end position="246"/>
    </location>
</feature>
<gene>
    <name evidence="13" type="ORF">L596_022367</name>
</gene>
<dbReference type="STRING" id="34508.A0A4U5MLH5"/>
<comment type="caution">
    <text evidence="13">The sequence shown here is derived from an EMBL/GenBank/DDBJ whole genome shotgun (WGS) entry which is preliminary data.</text>
</comment>
<dbReference type="FunFam" id="3.40.190.10:FF:000078">
    <property type="entry name" value="glutamate receptor ionotropic, NMDA 3B"/>
    <property type="match status" value="1"/>
</dbReference>
<evidence type="ECO:0000313" key="14">
    <source>
        <dbReference type="Proteomes" id="UP000298663"/>
    </source>
</evidence>
<reference evidence="13 14" key="1">
    <citation type="journal article" date="2015" name="Genome Biol.">
        <title>Comparative genomics of Steinernema reveals deeply conserved gene regulatory networks.</title>
        <authorList>
            <person name="Dillman A.R."/>
            <person name="Macchietto M."/>
            <person name="Porter C.F."/>
            <person name="Rogers A."/>
            <person name="Williams B."/>
            <person name="Antoshechkin I."/>
            <person name="Lee M.M."/>
            <person name="Goodwin Z."/>
            <person name="Lu X."/>
            <person name="Lewis E.E."/>
            <person name="Goodrich-Blair H."/>
            <person name="Stock S.P."/>
            <person name="Adams B.J."/>
            <person name="Sternberg P.W."/>
            <person name="Mortazavi A."/>
        </authorList>
    </citation>
    <scope>NUCLEOTIDE SEQUENCE [LARGE SCALE GENOMIC DNA]</scope>
    <source>
        <strain evidence="13 14">ALL</strain>
    </source>
</reference>
<dbReference type="Gene3D" id="3.40.190.10">
    <property type="entry name" value="Periplasmic binding protein-like II"/>
    <property type="match status" value="1"/>
</dbReference>
<comment type="subcellular location">
    <subcellularLocation>
        <location evidence="1">Membrane</location>
        <topology evidence="1">Multi-pass membrane protein</topology>
    </subcellularLocation>
</comment>
<keyword evidence="14" id="KW-1185">Reference proteome</keyword>
<keyword evidence="4" id="KW-1133">Transmembrane helix</keyword>
<protein>
    <recommendedName>
        <fullName evidence="12">Ionotropic glutamate receptor L-glutamate and glycine-binding domain-containing protein</fullName>
    </recommendedName>
</protein>
<dbReference type="EMBL" id="AZBU02000007">
    <property type="protein sequence ID" value="TKR70326.1"/>
    <property type="molecule type" value="Genomic_DNA"/>
</dbReference>
<name>A0A4U5MLH5_STECR</name>
<evidence type="ECO:0000256" key="9">
    <source>
        <dbReference type="ARBA" id="ARBA00023180"/>
    </source>
</evidence>
<evidence type="ECO:0000256" key="11">
    <source>
        <dbReference type="ARBA" id="ARBA00023303"/>
    </source>
</evidence>
<dbReference type="Proteomes" id="UP000298663">
    <property type="component" value="Unassembled WGS sequence"/>
</dbReference>
<evidence type="ECO:0000256" key="2">
    <source>
        <dbReference type="ARBA" id="ARBA00022448"/>
    </source>
</evidence>
<keyword evidence="11" id="KW-0407">Ion channel</keyword>
<evidence type="ECO:0000256" key="10">
    <source>
        <dbReference type="ARBA" id="ARBA00023286"/>
    </source>
</evidence>
<evidence type="ECO:0000256" key="4">
    <source>
        <dbReference type="ARBA" id="ARBA00022989"/>
    </source>
</evidence>